<dbReference type="PANTHER" id="PTHR31168:SF1">
    <property type="entry name" value="DUF599 FAMILY PROTEIN"/>
    <property type="match status" value="1"/>
</dbReference>
<name>A0ABD3IES3_9MARC</name>
<evidence type="ECO:0000313" key="3">
    <source>
        <dbReference type="Proteomes" id="UP001633002"/>
    </source>
</evidence>
<feature type="transmembrane region" description="Helical" evidence="1">
    <location>
        <begin position="6"/>
        <end position="25"/>
    </location>
</feature>
<sequence length="253" mass="28204">MGWREGYLDAILVPLGLCLIIGYHIRLYHKVRVRPWDTVIAINHMNRRAWVHNMMTDSRGNGVLAVQTIRNNIMASTLLAGTAITLSSLIAALVAGSSNSYNSVLVLGSLDDAVLGVKYLSILCCFLSSFVCHVQAIRYWSHVSFLITVPVGDMAPGLSPEYVSRMLKRSSNFFSVGLRFYYISFPLLLWFFGPIPMLVCSVAMVLLLEIVDTAKDFKLTLDGLHHHDPKGDFKVANGQISEEIRKRDIEASD</sequence>
<keyword evidence="1" id="KW-0812">Transmembrane</keyword>
<gene>
    <name evidence="2" type="ORF">R1sor_020245</name>
</gene>
<proteinExistence type="predicted"/>
<dbReference type="Proteomes" id="UP001633002">
    <property type="component" value="Unassembled WGS sequence"/>
</dbReference>
<keyword evidence="1" id="KW-0472">Membrane</keyword>
<feature type="transmembrane region" description="Helical" evidence="1">
    <location>
        <begin position="73"/>
        <end position="95"/>
    </location>
</feature>
<organism evidence="2 3">
    <name type="scientific">Riccia sorocarpa</name>
    <dbReference type="NCBI Taxonomy" id="122646"/>
    <lineage>
        <taxon>Eukaryota</taxon>
        <taxon>Viridiplantae</taxon>
        <taxon>Streptophyta</taxon>
        <taxon>Embryophyta</taxon>
        <taxon>Marchantiophyta</taxon>
        <taxon>Marchantiopsida</taxon>
        <taxon>Marchantiidae</taxon>
        <taxon>Marchantiales</taxon>
        <taxon>Ricciaceae</taxon>
        <taxon>Riccia</taxon>
    </lineage>
</organism>
<feature type="transmembrane region" description="Helical" evidence="1">
    <location>
        <begin position="115"/>
        <end position="132"/>
    </location>
</feature>
<keyword evidence="1" id="KW-1133">Transmembrane helix</keyword>
<protein>
    <submittedName>
        <fullName evidence="2">Uncharacterized protein</fullName>
    </submittedName>
</protein>
<feature type="transmembrane region" description="Helical" evidence="1">
    <location>
        <begin position="139"/>
        <end position="159"/>
    </location>
</feature>
<keyword evidence="3" id="KW-1185">Reference proteome</keyword>
<dbReference type="Pfam" id="PF04654">
    <property type="entry name" value="DUF599"/>
    <property type="match status" value="1"/>
</dbReference>
<dbReference type="EMBL" id="JBJQOH010000001">
    <property type="protein sequence ID" value="KAL3702223.1"/>
    <property type="molecule type" value="Genomic_DNA"/>
</dbReference>
<evidence type="ECO:0000313" key="2">
    <source>
        <dbReference type="EMBL" id="KAL3702223.1"/>
    </source>
</evidence>
<comment type="caution">
    <text evidence="2">The sequence shown here is derived from an EMBL/GenBank/DDBJ whole genome shotgun (WGS) entry which is preliminary data.</text>
</comment>
<accession>A0ABD3IES3</accession>
<evidence type="ECO:0000256" key="1">
    <source>
        <dbReference type="SAM" id="Phobius"/>
    </source>
</evidence>
<dbReference type="InterPro" id="IPR006747">
    <property type="entry name" value="DUF599"/>
</dbReference>
<feature type="transmembrane region" description="Helical" evidence="1">
    <location>
        <begin position="179"/>
        <end position="208"/>
    </location>
</feature>
<dbReference type="PANTHER" id="PTHR31168">
    <property type="entry name" value="OS02G0292800 PROTEIN"/>
    <property type="match status" value="1"/>
</dbReference>
<dbReference type="AlphaFoldDB" id="A0ABD3IES3"/>
<reference evidence="2 3" key="1">
    <citation type="submission" date="2024-09" db="EMBL/GenBank/DDBJ databases">
        <title>Chromosome-scale assembly of Riccia sorocarpa.</title>
        <authorList>
            <person name="Paukszto L."/>
        </authorList>
    </citation>
    <scope>NUCLEOTIDE SEQUENCE [LARGE SCALE GENOMIC DNA]</scope>
    <source>
        <strain evidence="2">LP-2024</strain>
        <tissue evidence="2">Aerial parts of the thallus</tissue>
    </source>
</reference>